<gene>
    <name evidence="4" type="ORF">ACFSR2_22160</name>
</gene>
<dbReference type="CDD" id="cd09618">
    <property type="entry name" value="CBM9_like_2"/>
    <property type="match status" value="1"/>
</dbReference>
<feature type="chain" id="PRO_5047423456" evidence="1">
    <location>
        <begin position="25"/>
        <end position="741"/>
    </location>
</feature>
<feature type="domain" description="DUF5916" evidence="3">
    <location>
        <begin position="242"/>
        <end position="573"/>
    </location>
</feature>
<protein>
    <submittedName>
        <fullName evidence="4">DUF5916 domain-containing protein</fullName>
    </submittedName>
</protein>
<evidence type="ECO:0000259" key="3">
    <source>
        <dbReference type="Pfam" id="PF19313"/>
    </source>
</evidence>
<name>A0ABW5JDE5_9BACT</name>
<evidence type="ECO:0000256" key="1">
    <source>
        <dbReference type="SAM" id="SignalP"/>
    </source>
</evidence>
<reference evidence="5" key="1">
    <citation type="journal article" date="2019" name="Int. J. Syst. Evol. Microbiol.">
        <title>The Global Catalogue of Microorganisms (GCM) 10K type strain sequencing project: providing services to taxonomists for standard genome sequencing and annotation.</title>
        <authorList>
            <consortium name="The Broad Institute Genomics Platform"/>
            <consortium name="The Broad Institute Genome Sequencing Center for Infectious Disease"/>
            <person name="Wu L."/>
            <person name="Ma J."/>
        </authorList>
    </citation>
    <scope>NUCLEOTIDE SEQUENCE [LARGE SCALE GENOMIC DNA]</scope>
    <source>
        <strain evidence="5">KCTC 52344</strain>
    </source>
</reference>
<dbReference type="InterPro" id="IPR010502">
    <property type="entry name" value="Carb-bd_dom_fam9"/>
</dbReference>
<keyword evidence="5" id="KW-1185">Reference proteome</keyword>
<comment type="caution">
    <text evidence="4">The sequence shown here is derived from an EMBL/GenBank/DDBJ whole genome shotgun (WGS) entry which is preliminary data.</text>
</comment>
<dbReference type="Gene3D" id="2.60.40.1190">
    <property type="match status" value="1"/>
</dbReference>
<organism evidence="4 5">
    <name type="scientific">Emticicia soli</name>
    <dbReference type="NCBI Taxonomy" id="2027878"/>
    <lineage>
        <taxon>Bacteria</taxon>
        <taxon>Pseudomonadati</taxon>
        <taxon>Bacteroidota</taxon>
        <taxon>Cytophagia</taxon>
        <taxon>Cytophagales</taxon>
        <taxon>Leadbetterellaceae</taxon>
        <taxon>Emticicia</taxon>
    </lineage>
</organism>
<feature type="signal peptide" evidence="1">
    <location>
        <begin position="1"/>
        <end position="24"/>
    </location>
</feature>
<dbReference type="InterPro" id="IPR045670">
    <property type="entry name" value="DUF5916"/>
</dbReference>
<accession>A0ABW5JDE5</accession>
<dbReference type="Pfam" id="PF19313">
    <property type="entry name" value="DUF5916"/>
    <property type="match status" value="1"/>
</dbReference>
<dbReference type="Proteomes" id="UP001597510">
    <property type="component" value="Unassembled WGS sequence"/>
</dbReference>
<feature type="domain" description="Carbohydrate-binding" evidence="2">
    <location>
        <begin position="44"/>
        <end position="203"/>
    </location>
</feature>
<dbReference type="Pfam" id="PF06452">
    <property type="entry name" value="CBM9_1"/>
    <property type="match status" value="1"/>
</dbReference>
<keyword evidence="1" id="KW-0732">Signal</keyword>
<evidence type="ECO:0000313" key="4">
    <source>
        <dbReference type="EMBL" id="MFD2523620.1"/>
    </source>
</evidence>
<dbReference type="EMBL" id="JBHULC010000038">
    <property type="protein sequence ID" value="MFD2523620.1"/>
    <property type="molecule type" value="Genomic_DNA"/>
</dbReference>
<proteinExistence type="predicted"/>
<sequence>MFRKLSYFSLNLCLFVFLSLTNYAQKKNDKIEYRIHPATSPIKIDGIADERAWAEAQLATDFHQVLPMDTSKAMVRTEVKMTYDDKNLYVLFINYEKVPGPYMVESLKRDFNFGKNDNDLLFIDTFDDQTNGFTFGANAYGAQWDGLLYNGSSANLSWENKWTSEVKHDDDKWVWEAAIPFKTLRYKKGITRWGVNFSRLDLKTTEKSAWAPVPRQFATASLAYAASLVWDQPPPQAGSNISIIPYALGGVSANQEVKSPTKLRGDIGFDAKIGLTSSLNLDLTVNPDFSQVEVDQQQTNLDRFELLFPERRQFFLENGDLFTNFGYQNIRPFFSRRIGLNAPINFGARLSGKLNKDWRIGFMNMQTGKNEVGVPAQNFGVIALQRRMFARSNIAVMLVNKETLGYGSVSDSLIRLNNLSRFNRNFGIEYNLASKNNDWTGKFLYLSSFSPDKKNNDDVLAGNILYTSKKWVTGVQVERVGNTYSAEVGYVPRINYSKLSPQVAYLMFPKAGGTVLSHGPTVILTHYLTKDFSEETENEKLIGYKINFRKTNNLFVWAAHNYVKLLNPFDPTGNFAKIPLPTGSEHKWNSFGFDYTSKPQALLTYFVSTRYGGYYANGTRLRLNGDIGYRFQPYVAITMSANFNRLAFREDPILPKELINKQYDLWLLGPKIDVTFTNKLFLTNFVQFNNQNNNFNINTRLQWRYSPASDLFLVYTDNYFSDTFHVRNRSLVVKFTYWWNV</sequence>
<evidence type="ECO:0000313" key="5">
    <source>
        <dbReference type="Proteomes" id="UP001597510"/>
    </source>
</evidence>
<evidence type="ECO:0000259" key="2">
    <source>
        <dbReference type="Pfam" id="PF06452"/>
    </source>
</evidence>
<dbReference type="SUPFAM" id="SSF49344">
    <property type="entry name" value="CBD9-like"/>
    <property type="match status" value="1"/>
</dbReference>
<dbReference type="RefSeq" id="WP_379977855.1">
    <property type="nucleotide sequence ID" value="NZ_JBBEWC010000001.1"/>
</dbReference>